<dbReference type="Gene3D" id="1.25.40.390">
    <property type="match status" value="1"/>
</dbReference>
<dbReference type="InterPro" id="IPR011990">
    <property type="entry name" value="TPR-like_helical_dom_sf"/>
</dbReference>
<keyword evidence="1" id="KW-0732">Signal</keyword>
<accession>A0A841JSQ6</accession>
<name>A0A841JSQ6_9SPHI</name>
<evidence type="ECO:0000313" key="2">
    <source>
        <dbReference type="EMBL" id="MBB6131315.1"/>
    </source>
</evidence>
<dbReference type="EMBL" id="JACHCA010000022">
    <property type="protein sequence ID" value="MBB6131315.1"/>
    <property type="molecule type" value="Genomic_DNA"/>
</dbReference>
<feature type="signal peptide" evidence="1">
    <location>
        <begin position="1"/>
        <end position="21"/>
    </location>
</feature>
<dbReference type="Pfam" id="PF12771">
    <property type="entry name" value="SusD-like_2"/>
    <property type="match status" value="1"/>
</dbReference>
<dbReference type="Proteomes" id="UP000548326">
    <property type="component" value="Unassembled WGS sequence"/>
</dbReference>
<comment type="caution">
    <text evidence="2">The sequence shown here is derived from an EMBL/GenBank/DDBJ whole genome shotgun (WGS) entry which is preliminary data.</text>
</comment>
<protein>
    <recommendedName>
        <fullName evidence="4">Starch-binding associating with outer membrane</fullName>
    </recommendedName>
</protein>
<sequence length="528" mass="58875">MKSFKYSILTMLVLFSASSCKKYIDVNTNPNAPVTADASALLPPIQAGMARGVWYDSRYIGQYAQVWGSATANNIWDEEGYSPASDSNGEMWRTVYFSLGQNITLLWQDAIPKKKWDYVAVGYALRAWGWQTGGDLYDHMIVKEAFDPTRLTFDYDDGSVVYAEVVKDCQLALNYMNLAIKTDNQVVSPTLAKGDYMYYGDRSKWIKFIYAILAQNALHQSNKATFNADNVKKYADSSFVSNADNASVECKGSQSGDSNFWGPSRGNIGLYKQSDFMVRLLDGRIFTGSATQDTTLDPRIKQLISQSKDKVYRGVIGTNGDPNATDANTLIPFLFGNGVTTYPTTAPYAQRYIYNDNSRGVLMTYGEVQFFKAEALYKKGDQAGAYAAYINGVNASLDFVSNPPQATSFTGTQKFISQAAIAAYMSGPCVKQSAATLTIADIMQQKFISLFVWGSLEAWADERRYNYDTNIFQGFSKPGTLYPDNGGKQVYVVRPRYNSEYIWNVPALKSFGALDPDYHTKKPWFILP</sequence>
<dbReference type="InterPro" id="IPR041662">
    <property type="entry name" value="SusD-like_2"/>
</dbReference>
<organism evidence="2 3">
    <name type="scientific">Mucilaginibacter lappiensis</name>
    <dbReference type="NCBI Taxonomy" id="354630"/>
    <lineage>
        <taxon>Bacteria</taxon>
        <taxon>Pseudomonadati</taxon>
        <taxon>Bacteroidota</taxon>
        <taxon>Sphingobacteriia</taxon>
        <taxon>Sphingobacteriales</taxon>
        <taxon>Sphingobacteriaceae</taxon>
        <taxon>Mucilaginibacter</taxon>
    </lineage>
</organism>
<dbReference type="PROSITE" id="PS51257">
    <property type="entry name" value="PROKAR_LIPOPROTEIN"/>
    <property type="match status" value="1"/>
</dbReference>
<dbReference type="SUPFAM" id="SSF48452">
    <property type="entry name" value="TPR-like"/>
    <property type="match status" value="1"/>
</dbReference>
<evidence type="ECO:0008006" key="4">
    <source>
        <dbReference type="Google" id="ProtNLM"/>
    </source>
</evidence>
<dbReference type="RefSeq" id="WP_183589839.1">
    <property type="nucleotide sequence ID" value="NZ_JACHCA010000022.1"/>
</dbReference>
<dbReference type="AlphaFoldDB" id="A0A841JSQ6"/>
<evidence type="ECO:0000313" key="3">
    <source>
        <dbReference type="Proteomes" id="UP000548326"/>
    </source>
</evidence>
<reference evidence="2 3" key="1">
    <citation type="submission" date="2020-08" db="EMBL/GenBank/DDBJ databases">
        <title>Genomic Encyclopedia of Type Strains, Phase IV (KMG-V): Genome sequencing to study the core and pangenomes of soil and plant-associated prokaryotes.</title>
        <authorList>
            <person name="Whitman W."/>
        </authorList>
    </citation>
    <scope>NUCLEOTIDE SEQUENCE [LARGE SCALE GENOMIC DNA]</scope>
    <source>
        <strain evidence="2 3">MP601</strain>
    </source>
</reference>
<feature type="chain" id="PRO_5032748560" description="Starch-binding associating with outer membrane" evidence="1">
    <location>
        <begin position="22"/>
        <end position="528"/>
    </location>
</feature>
<gene>
    <name evidence="2" type="ORF">HDF22_005466</name>
</gene>
<proteinExistence type="predicted"/>
<evidence type="ECO:0000256" key="1">
    <source>
        <dbReference type="SAM" id="SignalP"/>
    </source>
</evidence>